<dbReference type="Gene3D" id="1.20.120.240">
    <property type="entry name" value="Lipoprotein, type 6"/>
    <property type="match status" value="1"/>
</dbReference>
<dbReference type="EMBL" id="AP027074">
    <property type="protein sequence ID" value="BDU63527.1"/>
    <property type="molecule type" value="Genomic_DNA"/>
</dbReference>
<organism evidence="10 11">
    <name type="scientific">Candidatus Borrelia fainii</name>
    <dbReference type="NCBI Taxonomy" id="2518322"/>
    <lineage>
        <taxon>Bacteria</taxon>
        <taxon>Pseudomonadati</taxon>
        <taxon>Spirochaetota</taxon>
        <taxon>Spirochaetia</taxon>
        <taxon>Spirochaetales</taxon>
        <taxon>Borreliaceae</taxon>
        <taxon>Borrelia</taxon>
    </lineage>
</organism>
<evidence type="ECO:0000313" key="11">
    <source>
        <dbReference type="Proteomes" id="UP001317516"/>
    </source>
</evidence>
<keyword evidence="5" id="KW-0472">Membrane</keyword>
<keyword evidence="8" id="KW-0449">Lipoprotein</keyword>
<evidence type="ECO:0000256" key="8">
    <source>
        <dbReference type="ARBA" id="ARBA00023288"/>
    </source>
</evidence>
<evidence type="ECO:0000256" key="5">
    <source>
        <dbReference type="ARBA" id="ARBA00023136"/>
    </source>
</evidence>
<dbReference type="PROSITE" id="PS51257">
    <property type="entry name" value="PROKAR_LIPOPROTEIN"/>
    <property type="match status" value="1"/>
</dbReference>
<gene>
    <name evidence="10" type="primary">ospC_8</name>
    <name evidence="10" type="ORF">BOFE_10670</name>
</gene>
<dbReference type="Proteomes" id="UP001317516">
    <property type="component" value="Plasmid p32"/>
</dbReference>
<feature type="signal peptide" evidence="9">
    <location>
        <begin position="1"/>
        <end position="24"/>
    </location>
</feature>
<evidence type="ECO:0000256" key="9">
    <source>
        <dbReference type="SAM" id="SignalP"/>
    </source>
</evidence>
<evidence type="ECO:0000256" key="2">
    <source>
        <dbReference type="ARBA" id="ARBA00004459"/>
    </source>
</evidence>
<comment type="similarity">
    <text evidence="3">Belongs to the variable small protein (Vsp) family.</text>
</comment>
<feature type="chain" id="PRO_5045548775" evidence="9">
    <location>
        <begin position="25"/>
        <end position="212"/>
    </location>
</feature>
<dbReference type="InterPro" id="IPR036437">
    <property type="entry name" value="OspC-like_sf"/>
</dbReference>
<keyword evidence="4 9" id="KW-0732">Signal</keyword>
<keyword evidence="6" id="KW-0564">Palmitate</keyword>
<keyword evidence="7" id="KW-0998">Cell outer membrane</keyword>
<comment type="function">
    <text evidence="1">The Vlp and Vsp proteins are antigenically distinct proteins, only one vlp or vsp gene is transcriptionally active at any one time. Switching between these genes is a mechanism of host immune response evasion.</text>
</comment>
<dbReference type="Pfam" id="PF01441">
    <property type="entry name" value="Lipoprotein_6"/>
    <property type="match status" value="1"/>
</dbReference>
<proteinExistence type="inferred from homology"/>
<protein>
    <submittedName>
        <fullName evidence="10">Outer surface protein C</fullName>
    </submittedName>
</protein>
<evidence type="ECO:0000313" key="10">
    <source>
        <dbReference type="EMBL" id="BDU63527.1"/>
    </source>
</evidence>
<name>A0ABM8DLQ9_9SPIR</name>
<evidence type="ECO:0000256" key="6">
    <source>
        <dbReference type="ARBA" id="ARBA00023139"/>
    </source>
</evidence>
<dbReference type="InterPro" id="IPR001800">
    <property type="entry name" value="Lipoprotein_OspC"/>
</dbReference>
<comment type="subcellular location">
    <subcellularLocation>
        <location evidence="2">Cell outer membrane</location>
        <topology evidence="2">Lipid-anchor</topology>
    </subcellularLocation>
</comment>
<dbReference type="RefSeq" id="WP_281862438.1">
    <property type="nucleotide sequence ID" value="NZ_AP027074.1"/>
</dbReference>
<evidence type="ECO:0000256" key="4">
    <source>
        <dbReference type="ARBA" id="ARBA00022729"/>
    </source>
</evidence>
<geneLocation type="plasmid" evidence="10 11">
    <name>p32</name>
</geneLocation>
<evidence type="ECO:0000256" key="3">
    <source>
        <dbReference type="ARBA" id="ARBA00008719"/>
    </source>
</evidence>
<reference evidence="10 11" key="1">
    <citation type="submission" date="2022-11" db="EMBL/GenBank/DDBJ databases">
        <title>Genome sequence of clinical isolate of the human pathogenic Borrelia fainii.</title>
        <authorList>
            <person name="Itokawa K."/>
            <person name="Sato K."/>
            <person name="Qiu Y."/>
        </authorList>
    </citation>
    <scope>NUCLEOTIDE SEQUENCE [LARGE SCALE GENOMIC DNA]</scope>
    <source>
        <strain evidence="10 11">Qtaro</strain>
        <plasmid evidence="10 11">p32</plasmid>
    </source>
</reference>
<keyword evidence="10" id="KW-0614">Plasmid</keyword>
<evidence type="ECO:0000256" key="7">
    <source>
        <dbReference type="ARBA" id="ARBA00023237"/>
    </source>
</evidence>
<keyword evidence="11" id="KW-1185">Reference proteome</keyword>
<sequence length="212" mass="21851">MKRITLSALLMTLFLLIGCNNGGAKEGAAIKADGSVIDLKKVSTDIENAVAFAADVKEVRTLVKSIDELAKAIGKKIQNADTLGNDAGKNTALIAGVFSVTLDIVKKAKALQIPGSIKEQQDLTQKVNGVTTAAETFIKKLKSKTAELGVADGATIDNNAKSAIDITDATKDKGASDLIVLNTAIGALVDAADDAVKSAMAGLTTPKAEKTN</sequence>
<dbReference type="SUPFAM" id="SSF63515">
    <property type="entry name" value="Outer surface protein C (OspC)"/>
    <property type="match status" value="1"/>
</dbReference>
<evidence type="ECO:0000256" key="1">
    <source>
        <dbReference type="ARBA" id="ARBA00003932"/>
    </source>
</evidence>
<accession>A0ABM8DLQ9</accession>